<dbReference type="EMBL" id="QWGP01000007">
    <property type="protein sequence ID" value="RHZ95789.1"/>
    <property type="molecule type" value="Genomic_DNA"/>
</dbReference>
<feature type="compositionally biased region" description="Low complexity" evidence="1">
    <location>
        <begin position="47"/>
        <end position="69"/>
    </location>
</feature>
<dbReference type="Proteomes" id="UP000266305">
    <property type="component" value="Unassembled WGS sequence"/>
</dbReference>
<comment type="caution">
    <text evidence="2">The sequence shown here is derived from an EMBL/GenBank/DDBJ whole genome shotgun (WGS) entry which is preliminary data.</text>
</comment>
<accession>A0AAX1UM03</accession>
<sequence>MKKDPRSISFHRAGRNRKSIPGTVRRKRARPATASATLRGAATRAQGSSSRSGKKGLGSARSAPAGSGPALPPVRP</sequence>
<feature type="region of interest" description="Disordered" evidence="1">
    <location>
        <begin position="1"/>
        <end position="76"/>
    </location>
</feature>
<gene>
    <name evidence="2" type="ORF">D1114_09340</name>
</gene>
<evidence type="ECO:0000313" key="2">
    <source>
        <dbReference type="EMBL" id="RHZ95789.1"/>
    </source>
</evidence>
<protein>
    <submittedName>
        <fullName evidence="2">Uncharacterized protein</fullName>
    </submittedName>
</protein>
<dbReference type="AlphaFoldDB" id="A0AAX1UM03"/>
<name>A0AAX1UM03_CERSP</name>
<proteinExistence type="predicted"/>
<evidence type="ECO:0000256" key="1">
    <source>
        <dbReference type="SAM" id="MobiDB-lite"/>
    </source>
</evidence>
<evidence type="ECO:0000313" key="3">
    <source>
        <dbReference type="Proteomes" id="UP000266305"/>
    </source>
</evidence>
<reference evidence="2 3" key="1">
    <citation type="submission" date="2018-08" db="EMBL/GenBank/DDBJ databases">
        <title>Draft genome sequence of Rhodobacter sphaeroides FY.</title>
        <authorList>
            <person name="Rayyan A."/>
            <person name="Meyer T.E."/>
            <person name="Kyndt J.A."/>
        </authorList>
    </citation>
    <scope>NUCLEOTIDE SEQUENCE [LARGE SCALE GENOMIC DNA]</scope>
    <source>
        <strain evidence="2 3">FY</strain>
    </source>
</reference>
<feature type="compositionally biased region" description="Basic residues" evidence="1">
    <location>
        <begin position="12"/>
        <end position="30"/>
    </location>
</feature>
<organism evidence="2 3">
    <name type="scientific">Cereibacter sphaeroides</name>
    <name type="common">Rhodobacter sphaeroides</name>
    <dbReference type="NCBI Taxonomy" id="1063"/>
    <lineage>
        <taxon>Bacteria</taxon>
        <taxon>Pseudomonadati</taxon>
        <taxon>Pseudomonadota</taxon>
        <taxon>Alphaproteobacteria</taxon>
        <taxon>Rhodobacterales</taxon>
        <taxon>Paracoccaceae</taxon>
        <taxon>Cereibacter</taxon>
    </lineage>
</organism>